<gene>
    <name evidence="20" type="ORF">KP79_PYT09954</name>
</gene>
<feature type="compositionally biased region" description="Low complexity" evidence="19">
    <location>
        <begin position="348"/>
        <end position="362"/>
    </location>
</feature>
<evidence type="ECO:0000256" key="3">
    <source>
        <dbReference type="ARBA" id="ARBA00012633"/>
    </source>
</evidence>
<dbReference type="FunFam" id="3.30.540.10:FF:000023">
    <property type="entry name" value="Protein CBR-TAG-231"/>
    <property type="match status" value="1"/>
</dbReference>
<sequence>MAVNSSLVMRIVSASVAVSNRASQIIRDVMKKGDLGIIEKGKNDFQTEADRSAQRCIVASLHKQFPKVSIYGEEDLGPEKIPADLIELGFTEEVLKHKCPKFLEDVTDDQVVIWVDPLDGTAEYTQGFLDHVTVLIGIAVKGHAVGGVINQPFYNYQDKDKEMGRCIWGVCEVGAFGFTREVLPEKQLILTTSRSHSNRMVTETIEAFEPTEVIRVGGAGHKVLLLIEGKVHAYIFATPGCKKWDTCAPEAILHAVGGTLTDMFGITMSYGPKVKRLNAGGVLATTSNHKFFVSKVPEHVLENLEKSESPEPLPDGVCLRGDNKSCSGEEREEQTVQQEEEEQEQQVEEPSSSPEGNKSPSSDTGSVQDTKL</sequence>
<keyword evidence="21" id="KW-1185">Reference proteome</keyword>
<evidence type="ECO:0000256" key="4">
    <source>
        <dbReference type="ARBA" id="ARBA00022671"/>
    </source>
</evidence>
<feature type="binding site" evidence="18">
    <location>
        <position position="73"/>
    </location>
    <ligand>
        <name>Mg(2+)</name>
        <dbReference type="ChEBI" id="CHEBI:18420"/>
        <label>1</label>
        <note>catalytic</note>
    </ligand>
</feature>
<evidence type="ECO:0000256" key="12">
    <source>
        <dbReference type="ARBA" id="ARBA00044478"/>
    </source>
</evidence>
<evidence type="ECO:0000313" key="21">
    <source>
        <dbReference type="Proteomes" id="UP000242188"/>
    </source>
</evidence>
<dbReference type="OrthoDB" id="411145at2759"/>
<keyword evidence="5 18" id="KW-0479">Metal-binding</keyword>
<dbReference type="Proteomes" id="UP000242188">
    <property type="component" value="Unassembled WGS sequence"/>
</dbReference>
<dbReference type="PROSITE" id="PS00629">
    <property type="entry name" value="IMP_1"/>
    <property type="match status" value="1"/>
</dbReference>
<proteinExistence type="inferred from homology"/>
<evidence type="ECO:0000256" key="9">
    <source>
        <dbReference type="ARBA" id="ARBA00041815"/>
    </source>
</evidence>
<name>A0A210PQ89_MIZYE</name>
<dbReference type="Gene3D" id="3.30.540.10">
    <property type="entry name" value="Fructose-1,6-Bisphosphatase, subunit A, domain 1"/>
    <property type="match status" value="1"/>
</dbReference>
<comment type="catalytic activity">
    <reaction evidence="14">
        <text>3'-phosphoadenylyl sulfate + H2O = adenosine 5'-phosphosulfate + phosphate</text>
        <dbReference type="Rhea" id="RHEA:77639"/>
        <dbReference type="ChEBI" id="CHEBI:15377"/>
        <dbReference type="ChEBI" id="CHEBI:43474"/>
        <dbReference type="ChEBI" id="CHEBI:58243"/>
        <dbReference type="ChEBI" id="CHEBI:58339"/>
        <dbReference type="EC" id="3.1.3.7"/>
    </reaction>
    <physiologicalReaction direction="left-to-right" evidence="14">
        <dbReference type="Rhea" id="RHEA:77640"/>
    </physiologicalReaction>
</comment>
<feature type="binding site" evidence="18">
    <location>
        <position position="119"/>
    </location>
    <ligand>
        <name>Mg(2+)</name>
        <dbReference type="ChEBI" id="CHEBI:18420"/>
        <label>1</label>
        <note>catalytic</note>
    </ligand>
</feature>
<evidence type="ECO:0000256" key="19">
    <source>
        <dbReference type="SAM" id="MobiDB-lite"/>
    </source>
</evidence>
<feature type="binding site" evidence="18">
    <location>
        <position position="245"/>
    </location>
    <ligand>
        <name>Mg(2+)</name>
        <dbReference type="ChEBI" id="CHEBI:18420"/>
        <label>1</label>
        <note>catalytic</note>
    </ligand>
</feature>
<feature type="region of interest" description="Disordered" evidence="19">
    <location>
        <begin position="304"/>
        <end position="372"/>
    </location>
</feature>
<dbReference type="EMBL" id="NEDP02005560">
    <property type="protein sequence ID" value="OWF38632.1"/>
    <property type="molecule type" value="Genomic_DNA"/>
</dbReference>
<dbReference type="InterPro" id="IPR050725">
    <property type="entry name" value="CysQ/Inositol_MonoPase"/>
</dbReference>
<protein>
    <recommendedName>
        <fullName evidence="8">3'(2'),5'-bisphosphate nucleotidase 1</fullName>
        <ecNumber evidence="15">3.1.3.57</ecNumber>
        <ecNumber evidence="3">3.1.3.7</ecNumber>
    </recommendedName>
    <alternativeName>
        <fullName evidence="16">3'-phosphoadenosine 5'-phosphate phosphatase</fullName>
    </alternativeName>
    <alternativeName>
        <fullName evidence="9">Bisphosphate 3'-nucleotidase 1</fullName>
    </alternativeName>
    <alternativeName>
        <fullName evidence="17">Inositol-polyphosphate 1-phosphatase</fullName>
    </alternativeName>
</protein>
<evidence type="ECO:0000256" key="11">
    <source>
        <dbReference type="ARBA" id="ARBA00044466"/>
    </source>
</evidence>
<dbReference type="InterPro" id="IPR000760">
    <property type="entry name" value="Inositol_monophosphatase-like"/>
</dbReference>
<evidence type="ECO:0000256" key="5">
    <source>
        <dbReference type="ARBA" id="ARBA00022723"/>
    </source>
</evidence>
<dbReference type="EC" id="3.1.3.7" evidence="3"/>
<dbReference type="GO" id="GO:0046872">
    <property type="term" value="F:metal ion binding"/>
    <property type="evidence" value="ECO:0007669"/>
    <property type="project" value="UniProtKB-KW"/>
</dbReference>
<dbReference type="Pfam" id="PF00459">
    <property type="entry name" value="Inositol_P"/>
    <property type="match status" value="1"/>
</dbReference>
<comment type="caution">
    <text evidence="20">The sequence shown here is derived from an EMBL/GenBank/DDBJ whole genome shotgun (WGS) entry which is preliminary data.</text>
</comment>
<evidence type="ECO:0000313" key="20">
    <source>
        <dbReference type="EMBL" id="OWF38632.1"/>
    </source>
</evidence>
<dbReference type="InterPro" id="IPR020550">
    <property type="entry name" value="Inositol_monophosphatase_CS"/>
</dbReference>
<dbReference type="EC" id="3.1.3.57" evidence="15"/>
<dbReference type="GO" id="GO:0004441">
    <property type="term" value="F:inositol-1,4-bisphosphate 1-phosphatase activity"/>
    <property type="evidence" value="ECO:0007669"/>
    <property type="project" value="UniProtKB-EC"/>
</dbReference>
<dbReference type="PANTHER" id="PTHR43028:SF5">
    <property type="entry name" value="3'(2'),5'-BISPHOSPHATE NUCLEOTIDASE 1"/>
    <property type="match status" value="1"/>
</dbReference>
<evidence type="ECO:0000256" key="8">
    <source>
        <dbReference type="ARBA" id="ARBA00040342"/>
    </source>
</evidence>
<comment type="catalytic activity">
    <reaction evidence="10">
        <text>1D-myo-inositol 1,3,4-trisphosphate + H2O = 1D-myo-inositol 3,4-bisphosphate + phosphate</text>
        <dbReference type="Rhea" id="RHEA:70319"/>
        <dbReference type="ChEBI" id="CHEBI:15377"/>
        <dbReference type="ChEBI" id="CHEBI:43474"/>
        <dbReference type="ChEBI" id="CHEBI:58414"/>
        <dbReference type="ChEBI" id="CHEBI:83241"/>
    </reaction>
    <physiologicalReaction direction="left-to-right" evidence="10">
        <dbReference type="Rhea" id="RHEA:70320"/>
    </physiologicalReaction>
</comment>
<dbReference type="AlphaFoldDB" id="A0A210PQ89"/>
<evidence type="ECO:0000256" key="1">
    <source>
        <dbReference type="ARBA" id="ARBA00001946"/>
    </source>
</evidence>
<dbReference type="STRING" id="6573.A0A210PQ89"/>
<keyword evidence="6" id="KW-0378">Hydrolase</keyword>
<evidence type="ECO:0000256" key="6">
    <source>
        <dbReference type="ARBA" id="ARBA00022801"/>
    </source>
</evidence>
<dbReference type="SUPFAM" id="SSF56655">
    <property type="entry name" value="Carbohydrate phosphatase"/>
    <property type="match status" value="1"/>
</dbReference>
<evidence type="ECO:0000256" key="16">
    <source>
        <dbReference type="ARBA" id="ARBA00044544"/>
    </source>
</evidence>
<evidence type="ECO:0000256" key="14">
    <source>
        <dbReference type="ARBA" id="ARBA00044484"/>
    </source>
</evidence>
<dbReference type="PROSITE" id="PS00630">
    <property type="entry name" value="IMP_2"/>
    <property type="match status" value="1"/>
</dbReference>
<evidence type="ECO:0000256" key="18">
    <source>
        <dbReference type="PIRSR" id="PIRSR600760-2"/>
    </source>
</evidence>
<keyword evidence="7 18" id="KW-0460">Magnesium</keyword>
<evidence type="ECO:0000256" key="2">
    <source>
        <dbReference type="ARBA" id="ARBA00009759"/>
    </source>
</evidence>
<feature type="binding site" evidence="18">
    <location>
        <position position="118"/>
    </location>
    <ligand>
        <name>Mg(2+)</name>
        <dbReference type="ChEBI" id="CHEBI:18420"/>
        <label>1</label>
        <note>catalytic</note>
    </ligand>
</feature>
<evidence type="ECO:0000256" key="7">
    <source>
        <dbReference type="ARBA" id="ARBA00022842"/>
    </source>
</evidence>
<dbReference type="FunFam" id="3.40.190.80:FF:000006">
    <property type="entry name" value="Bisphosphate nucleotidase 1"/>
    <property type="match status" value="1"/>
</dbReference>
<comment type="catalytic activity">
    <reaction evidence="12">
        <text>1D-myo-inositol 1,4-bisphosphate + H2O = 1D-myo-inositol 4-phosphate + phosphate</text>
        <dbReference type="Rhea" id="RHEA:15553"/>
        <dbReference type="ChEBI" id="CHEBI:15377"/>
        <dbReference type="ChEBI" id="CHEBI:43474"/>
        <dbReference type="ChEBI" id="CHEBI:58282"/>
        <dbReference type="ChEBI" id="CHEBI:58469"/>
        <dbReference type="EC" id="3.1.3.57"/>
    </reaction>
    <physiologicalReaction direction="left-to-right" evidence="12">
        <dbReference type="Rhea" id="RHEA:15554"/>
    </physiologicalReaction>
</comment>
<comment type="catalytic activity">
    <reaction evidence="13">
        <text>adenosine 3',5'-bisphosphate + H2O = AMP + phosphate</text>
        <dbReference type="Rhea" id="RHEA:10040"/>
        <dbReference type="ChEBI" id="CHEBI:15377"/>
        <dbReference type="ChEBI" id="CHEBI:43474"/>
        <dbReference type="ChEBI" id="CHEBI:58343"/>
        <dbReference type="ChEBI" id="CHEBI:456215"/>
        <dbReference type="EC" id="3.1.3.7"/>
    </reaction>
    <physiologicalReaction direction="left-to-right" evidence="13">
        <dbReference type="Rhea" id="RHEA:10041"/>
    </physiologicalReaction>
</comment>
<dbReference type="PANTHER" id="PTHR43028">
    <property type="entry name" value="3'(2'),5'-BISPHOSPHATE NUCLEOTIDASE 1"/>
    <property type="match status" value="1"/>
</dbReference>
<dbReference type="GO" id="GO:0008441">
    <property type="term" value="F:3'(2'),5'-bisphosphate nucleotidase activity"/>
    <property type="evidence" value="ECO:0007669"/>
    <property type="project" value="UniProtKB-EC"/>
</dbReference>
<feature type="binding site" evidence="18">
    <location>
        <position position="116"/>
    </location>
    <ligand>
        <name>Mg(2+)</name>
        <dbReference type="ChEBI" id="CHEBI:18420"/>
        <label>1</label>
        <note>catalytic</note>
    </ligand>
</feature>
<dbReference type="Gene3D" id="3.40.190.80">
    <property type="match status" value="1"/>
</dbReference>
<comment type="cofactor">
    <cofactor evidence="1 18">
        <name>Mg(2+)</name>
        <dbReference type="ChEBI" id="CHEBI:18420"/>
    </cofactor>
</comment>
<evidence type="ECO:0000256" key="15">
    <source>
        <dbReference type="ARBA" id="ARBA00044519"/>
    </source>
</evidence>
<dbReference type="InterPro" id="IPR020583">
    <property type="entry name" value="Inositol_monoP_metal-BS"/>
</dbReference>
<dbReference type="GO" id="GO:0046854">
    <property type="term" value="P:phosphatidylinositol phosphate biosynthetic process"/>
    <property type="evidence" value="ECO:0007669"/>
    <property type="project" value="InterPro"/>
</dbReference>
<dbReference type="CDD" id="cd01640">
    <property type="entry name" value="IPPase"/>
    <property type="match status" value="1"/>
</dbReference>
<accession>A0A210PQ89</accession>
<evidence type="ECO:0000256" key="13">
    <source>
        <dbReference type="ARBA" id="ARBA00044479"/>
    </source>
</evidence>
<comment type="catalytic activity">
    <reaction evidence="11">
        <text>adenosine 2',5'-bisphosphate + H2O = AMP + phosphate</text>
        <dbReference type="Rhea" id="RHEA:77643"/>
        <dbReference type="ChEBI" id="CHEBI:15377"/>
        <dbReference type="ChEBI" id="CHEBI:43474"/>
        <dbReference type="ChEBI" id="CHEBI:194156"/>
        <dbReference type="ChEBI" id="CHEBI:456215"/>
        <dbReference type="EC" id="3.1.3.7"/>
    </reaction>
    <physiologicalReaction direction="left-to-right" evidence="11">
        <dbReference type="Rhea" id="RHEA:77644"/>
    </physiologicalReaction>
</comment>
<organism evidence="20 21">
    <name type="scientific">Mizuhopecten yessoensis</name>
    <name type="common">Japanese scallop</name>
    <name type="synonym">Patinopecten yessoensis</name>
    <dbReference type="NCBI Taxonomy" id="6573"/>
    <lineage>
        <taxon>Eukaryota</taxon>
        <taxon>Metazoa</taxon>
        <taxon>Spiralia</taxon>
        <taxon>Lophotrochozoa</taxon>
        <taxon>Mollusca</taxon>
        <taxon>Bivalvia</taxon>
        <taxon>Autobranchia</taxon>
        <taxon>Pteriomorphia</taxon>
        <taxon>Pectinida</taxon>
        <taxon>Pectinoidea</taxon>
        <taxon>Pectinidae</taxon>
        <taxon>Mizuhopecten</taxon>
    </lineage>
</organism>
<reference evidence="20 21" key="1">
    <citation type="journal article" date="2017" name="Nat. Ecol. Evol.">
        <title>Scallop genome provides insights into evolution of bilaterian karyotype and development.</title>
        <authorList>
            <person name="Wang S."/>
            <person name="Zhang J."/>
            <person name="Jiao W."/>
            <person name="Li J."/>
            <person name="Xun X."/>
            <person name="Sun Y."/>
            <person name="Guo X."/>
            <person name="Huan P."/>
            <person name="Dong B."/>
            <person name="Zhang L."/>
            <person name="Hu X."/>
            <person name="Sun X."/>
            <person name="Wang J."/>
            <person name="Zhao C."/>
            <person name="Wang Y."/>
            <person name="Wang D."/>
            <person name="Huang X."/>
            <person name="Wang R."/>
            <person name="Lv J."/>
            <person name="Li Y."/>
            <person name="Zhang Z."/>
            <person name="Liu B."/>
            <person name="Lu W."/>
            <person name="Hui Y."/>
            <person name="Liang J."/>
            <person name="Zhou Z."/>
            <person name="Hou R."/>
            <person name="Li X."/>
            <person name="Liu Y."/>
            <person name="Li H."/>
            <person name="Ning X."/>
            <person name="Lin Y."/>
            <person name="Zhao L."/>
            <person name="Xing Q."/>
            <person name="Dou J."/>
            <person name="Li Y."/>
            <person name="Mao J."/>
            <person name="Guo H."/>
            <person name="Dou H."/>
            <person name="Li T."/>
            <person name="Mu C."/>
            <person name="Jiang W."/>
            <person name="Fu Q."/>
            <person name="Fu X."/>
            <person name="Miao Y."/>
            <person name="Liu J."/>
            <person name="Yu Q."/>
            <person name="Li R."/>
            <person name="Liao H."/>
            <person name="Li X."/>
            <person name="Kong Y."/>
            <person name="Jiang Z."/>
            <person name="Chourrout D."/>
            <person name="Li R."/>
            <person name="Bao Z."/>
        </authorList>
    </citation>
    <scope>NUCLEOTIDE SEQUENCE [LARGE SCALE GENOMIC DNA]</scope>
    <source>
        <strain evidence="20 21">PY_sf001</strain>
    </source>
</reference>
<keyword evidence="4" id="KW-0452">Lithium</keyword>
<feature type="compositionally biased region" description="Acidic residues" evidence="19">
    <location>
        <begin position="338"/>
        <end position="347"/>
    </location>
</feature>
<feature type="compositionally biased region" description="Polar residues" evidence="19">
    <location>
        <begin position="363"/>
        <end position="372"/>
    </location>
</feature>
<evidence type="ECO:0000256" key="17">
    <source>
        <dbReference type="ARBA" id="ARBA00044554"/>
    </source>
</evidence>
<comment type="similarity">
    <text evidence="2">Belongs to the inositol monophosphatase superfamily.</text>
</comment>
<evidence type="ECO:0000256" key="10">
    <source>
        <dbReference type="ARBA" id="ARBA00044465"/>
    </source>
</evidence>